<reference evidence="1" key="1">
    <citation type="submission" date="2020-02" db="EMBL/GenBank/DDBJ databases">
        <authorList>
            <person name="Meier V. D."/>
        </authorList>
    </citation>
    <scope>NUCLEOTIDE SEQUENCE</scope>
    <source>
        <strain evidence="1">AVDCRST_MAG73</strain>
    </source>
</reference>
<dbReference type="EMBL" id="CADCWE010000062">
    <property type="protein sequence ID" value="CAA9531823.1"/>
    <property type="molecule type" value="Genomic_DNA"/>
</dbReference>
<gene>
    <name evidence="1" type="ORF">AVDCRST_MAG73-1022</name>
</gene>
<sequence length="318" mass="32712">MTAIPTEVPIAFTSTRRRVLVAFLGLGAAAAAPRLARGQGTPTSDDGAIPYPTGADDLVLRVEDAGGFVPVEVNLTNVPRFSLYGDGRLILLVPDPEAFDPLASVRALMETRLSPAAVREVLAAAQTAGLLGGDQEYANAGVTDLPTTTITTNAGGAVSRVSAYGLGLPATEMTPARDRDALTRLAAFVAGLGDLDRVLTAADRPPAPEPYAIERLQLIVAPPNPNAEPVPDPAEWPLDTPLADLGDPADVGGISYPEASARCAVLAGEDAAALVDLLRAENPPAAWTSDGETFQVLFRPLLPDETGCPVAAATPAAG</sequence>
<proteinExistence type="predicted"/>
<organism evidence="1">
    <name type="scientific">uncultured Thermomicrobiales bacterium</name>
    <dbReference type="NCBI Taxonomy" id="1645740"/>
    <lineage>
        <taxon>Bacteria</taxon>
        <taxon>Pseudomonadati</taxon>
        <taxon>Thermomicrobiota</taxon>
        <taxon>Thermomicrobia</taxon>
        <taxon>Thermomicrobiales</taxon>
        <taxon>environmental samples</taxon>
    </lineage>
</organism>
<name>A0A6J4TV42_9BACT</name>
<dbReference type="AlphaFoldDB" id="A0A6J4TV42"/>
<evidence type="ECO:0000313" key="1">
    <source>
        <dbReference type="EMBL" id="CAA9531823.1"/>
    </source>
</evidence>
<protein>
    <submittedName>
        <fullName evidence="1">Uncharacterized protein</fullName>
    </submittedName>
</protein>
<accession>A0A6J4TV42</accession>